<evidence type="ECO:0000313" key="3">
    <source>
        <dbReference type="Proteomes" id="UP000179807"/>
    </source>
</evidence>
<dbReference type="VEuPathDB" id="TrichDB:TRFO_01001"/>
<feature type="transmembrane region" description="Helical" evidence="1">
    <location>
        <begin position="38"/>
        <end position="61"/>
    </location>
</feature>
<evidence type="ECO:0008006" key="4">
    <source>
        <dbReference type="Google" id="ProtNLM"/>
    </source>
</evidence>
<dbReference type="EMBL" id="MLAK01000001">
    <property type="protein sequence ID" value="OHT17692.1"/>
    <property type="molecule type" value="Genomic_DNA"/>
</dbReference>
<feature type="transmembrane region" description="Helical" evidence="1">
    <location>
        <begin position="291"/>
        <end position="312"/>
    </location>
</feature>
<organism evidence="2 3">
    <name type="scientific">Tritrichomonas foetus</name>
    <dbReference type="NCBI Taxonomy" id="1144522"/>
    <lineage>
        <taxon>Eukaryota</taxon>
        <taxon>Metamonada</taxon>
        <taxon>Parabasalia</taxon>
        <taxon>Tritrichomonadida</taxon>
        <taxon>Tritrichomonadidae</taxon>
        <taxon>Tritrichomonas</taxon>
    </lineage>
</organism>
<dbReference type="AlphaFoldDB" id="A0A1J4L6R0"/>
<evidence type="ECO:0000313" key="2">
    <source>
        <dbReference type="EMBL" id="OHT17692.1"/>
    </source>
</evidence>
<dbReference type="GeneID" id="94824551"/>
<comment type="caution">
    <text evidence="2">The sequence shown here is derived from an EMBL/GenBank/DDBJ whole genome shotgun (WGS) entry which is preliminary data.</text>
</comment>
<gene>
    <name evidence="2" type="ORF">TRFO_01001</name>
</gene>
<protein>
    <recommendedName>
        <fullName evidence="4">Transmembrane protein</fullName>
    </recommendedName>
</protein>
<name>A0A1J4L6R0_9EUKA</name>
<proteinExistence type="predicted"/>
<sequence>MSQYISPEHSVTYINTKFECSHNSQCGLYYAFSKERHIFIQIFNCIFILSSFSIVSSEIIIKESYFQVNRLNFRNFNQINIYHSNLEASMMDFKSRYFNLTNYSLKNEANSLESSIITFYPEILVFQVTSCYFHDFLLYFTPNLNQNSLFLPKLSLVFTNCCFINENIAPHEVIMNFRLDDENMPSIQFFGVNTFSVYHNQICKFGLDSQGIQVLQKTCFNSTNYTNHFTNHQTYPHSSVSLSTTSNLNIKSDNSSHVDDGNYDNNLSYFLNTDRMPSKERNDILHYFPKFIYVFVIILQGIFILVIFTLILTCKMVKDHSLSAESPFLLNEEADDFSNNINEISQCEQIQIEIESESDDVLCYFSNHYDYDKNY</sequence>
<keyword evidence="3" id="KW-1185">Reference proteome</keyword>
<dbReference type="RefSeq" id="XP_068370828.1">
    <property type="nucleotide sequence ID" value="XM_068489847.1"/>
</dbReference>
<keyword evidence="1" id="KW-0472">Membrane</keyword>
<reference evidence="2" key="1">
    <citation type="submission" date="2016-10" db="EMBL/GenBank/DDBJ databases">
        <authorList>
            <person name="Benchimol M."/>
            <person name="Almeida L.G."/>
            <person name="Vasconcelos A.T."/>
            <person name="Perreira-Neves A."/>
            <person name="Rosa I.A."/>
            <person name="Tasca T."/>
            <person name="Bogo M.R."/>
            <person name="de Souza W."/>
        </authorList>
    </citation>
    <scope>NUCLEOTIDE SEQUENCE [LARGE SCALE GENOMIC DNA]</scope>
    <source>
        <strain evidence="2">K</strain>
    </source>
</reference>
<accession>A0A1J4L6R0</accession>
<keyword evidence="1" id="KW-0812">Transmembrane</keyword>
<keyword evidence="1" id="KW-1133">Transmembrane helix</keyword>
<evidence type="ECO:0000256" key="1">
    <source>
        <dbReference type="SAM" id="Phobius"/>
    </source>
</evidence>
<dbReference type="Proteomes" id="UP000179807">
    <property type="component" value="Unassembled WGS sequence"/>
</dbReference>